<sequence length="297" mass="31648">MGEKWTAADLPDLTGRTVVVTGATSGLGLVTSRELARVGAHVVLAVRDTRRGADAARSCGGSCEVRELDLADLASVRRFAAGWEGPLDVLVNNAGVMAIPERRTVDGFEMQLGTNHLGPFALTNLLLPRLTDRVVSVASNAHRRPGVDIDFDDLNSERSYSPWRAYQQSKLADLLFVQELQRRLAAAGSPLTAHAAHPGYAATNLQRGTGSAVQRAMMSLTNRFMAQSEEMGALPVLFAATQALPGGSYTGPDGRGELKGHPAPAVLSDNARDPERARRLWAVSEGLTGVAFPFPTP</sequence>
<evidence type="ECO:0000256" key="1">
    <source>
        <dbReference type="ARBA" id="ARBA00006484"/>
    </source>
</evidence>
<dbReference type="PANTHER" id="PTHR24320">
    <property type="entry name" value="RETINOL DEHYDROGENASE"/>
    <property type="match status" value="1"/>
</dbReference>
<dbReference type="GO" id="GO:0016491">
    <property type="term" value="F:oxidoreductase activity"/>
    <property type="evidence" value="ECO:0007669"/>
    <property type="project" value="UniProtKB-KW"/>
</dbReference>
<evidence type="ECO:0000259" key="4">
    <source>
        <dbReference type="SMART" id="SM00822"/>
    </source>
</evidence>
<dbReference type="SUPFAM" id="SSF51735">
    <property type="entry name" value="NAD(P)-binding Rossmann-fold domains"/>
    <property type="match status" value="1"/>
</dbReference>
<dbReference type="CDD" id="cd05327">
    <property type="entry name" value="retinol-DH_like_SDR_c_like"/>
    <property type="match status" value="1"/>
</dbReference>
<evidence type="ECO:0000313" key="5">
    <source>
        <dbReference type="EMBL" id="SEM03267.1"/>
    </source>
</evidence>
<protein>
    <submittedName>
        <fullName evidence="5">NAD(P)-dependent dehydrogenase, short-chain alcohol dehydrogenase family</fullName>
    </submittedName>
</protein>
<feature type="domain" description="Ketoreductase" evidence="4">
    <location>
        <begin position="16"/>
        <end position="144"/>
    </location>
</feature>
<dbReference type="RefSeq" id="WP_042443318.1">
    <property type="nucleotide sequence ID" value="NZ_BBPN01000004.1"/>
</dbReference>
<dbReference type="PRINTS" id="PR00081">
    <property type="entry name" value="GDHRDH"/>
</dbReference>
<reference evidence="6" key="1">
    <citation type="submission" date="2016-10" db="EMBL/GenBank/DDBJ databases">
        <authorList>
            <person name="Varghese N."/>
        </authorList>
    </citation>
    <scope>NUCLEOTIDE SEQUENCE [LARGE SCALE GENOMIC DNA]</scope>
    <source>
        <strain evidence="6">DSM 45096 / BCRC 16803 / CGMCC 4.1857 / CIP 109030 / JCM 12277 / KCTC 19219 / NBRC 100920 / 33214</strain>
    </source>
</reference>
<dbReference type="NCBIfam" id="NF004846">
    <property type="entry name" value="PRK06197.1"/>
    <property type="match status" value="1"/>
</dbReference>
<dbReference type="InterPro" id="IPR057326">
    <property type="entry name" value="KR_dom"/>
</dbReference>
<gene>
    <name evidence="5" type="ORF">SAMN05414137_11728</name>
</gene>
<name>A0A1H7V3G5_STRJI</name>
<comment type="similarity">
    <text evidence="1">Belongs to the short-chain dehydrogenases/reductases (SDR) family.</text>
</comment>
<accession>A0A1H7V3G5</accession>
<evidence type="ECO:0000256" key="2">
    <source>
        <dbReference type="ARBA" id="ARBA00023002"/>
    </source>
</evidence>
<dbReference type="SMART" id="SM00822">
    <property type="entry name" value="PKS_KR"/>
    <property type="match status" value="1"/>
</dbReference>
<dbReference type="InterPro" id="IPR036291">
    <property type="entry name" value="NAD(P)-bd_dom_sf"/>
</dbReference>
<dbReference type="Pfam" id="PF00106">
    <property type="entry name" value="adh_short"/>
    <property type="match status" value="1"/>
</dbReference>
<keyword evidence="2" id="KW-0560">Oxidoreductase</keyword>
<dbReference type="InterPro" id="IPR002347">
    <property type="entry name" value="SDR_fam"/>
</dbReference>
<dbReference type="OrthoDB" id="4577644at2"/>
<evidence type="ECO:0000313" key="6">
    <source>
        <dbReference type="Proteomes" id="UP000183015"/>
    </source>
</evidence>
<evidence type="ECO:0000256" key="3">
    <source>
        <dbReference type="SAM" id="MobiDB-lite"/>
    </source>
</evidence>
<feature type="region of interest" description="Disordered" evidence="3">
    <location>
        <begin position="250"/>
        <end position="269"/>
    </location>
</feature>
<dbReference type="AlphaFoldDB" id="A0A1H7V3G5"/>
<dbReference type="STRING" id="235985.SAMN05414137_11728"/>
<dbReference type="EMBL" id="FOAZ01000017">
    <property type="protein sequence ID" value="SEM03267.1"/>
    <property type="molecule type" value="Genomic_DNA"/>
</dbReference>
<organism evidence="5 6">
    <name type="scientific">Streptacidiphilus jiangxiensis</name>
    <dbReference type="NCBI Taxonomy" id="235985"/>
    <lineage>
        <taxon>Bacteria</taxon>
        <taxon>Bacillati</taxon>
        <taxon>Actinomycetota</taxon>
        <taxon>Actinomycetes</taxon>
        <taxon>Kitasatosporales</taxon>
        <taxon>Streptomycetaceae</taxon>
        <taxon>Streptacidiphilus</taxon>
    </lineage>
</organism>
<proteinExistence type="inferred from homology"/>
<dbReference type="Gene3D" id="3.40.50.720">
    <property type="entry name" value="NAD(P)-binding Rossmann-like Domain"/>
    <property type="match status" value="1"/>
</dbReference>
<dbReference type="PANTHER" id="PTHR24320:SF148">
    <property type="entry name" value="NAD(P)-BINDING ROSSMANN-FOLD SUPERFAMILY PROTEIN"/>
    <property type="match status" value="1"/>
</dbReference>
<dbReference type="Proteomes" id="UP000183015">
    <property type="component" value="Unassembled WGS sequence"/>
</dbReference>
<dbReference type="eggNOG" id="COG1028">
    <property type="taxonomic scope" value="Bacteria"/>
</dbReference>
<keyword evidence="6" id="KW-1185">Reference proteome</keyword>